<dbReference type="AlphaFoldDB" id="A0AAW0U4Z8"/>
<dbReference type="Proteomes" id="UP001487740">
    <property type="component" value="Unassembled WGS sequence"/>
</dbReference>
<keyword evidence="3" id="KW-1185">Reference proteome</keyword>
<protein>
    <submittedName>
        <fullName evidence="2">Uncharacterized protein</fullName>
    </submittedName>
</protein>
<sequence length="330" mass="35393">MESLTWSHLEAARFQDIPHYTGARRRGEGRKDSGAWRESPAPSHGAPPRSRLRGRRGTTGGLALLLDHSVRRPSSRQLPLSRVRERLHRAGLSLASCPHRAHSLLLPLRDLTPVPPPAPPTPHRRLLSLFMCRDVESGCSVREDGLARGTVRCRAGCEALSPDRATPGKGCRGEGRDNAGGSREAKTNKEIKKLAKISLHKGIGAKLVARRSPGNGAGGVGGKGRDEAVLVVISQGSAAKPMLQVLTIHAPPLPAQSDVLNAETCRNSDVGIGVGVKHGRVEGVVCGHVEERRVGWAVGRDGVHLCQEVVWLGGVEHSRGEAWGRGTWAW</sequence>
<gene>
    <name evidence="2" type="ORF">O3P69_006097</name>
</gene>
<name>A0AAW0U4Z8_SCYPA</name>
<organism evidence="2 3">
    <name type="scientific">Scylla paramamosain</name>
    <name type="common">Mud crab</name>
    <dbReference type="NCBI Taxonomy" id="85552"/>
    <lineage>
        <taxon>Eukaryota</taxon>
        <taxon>Metazoa</taxon>
        <taxon>Ecdysozoa</taxon>
        <taxon>Arthropoda</taxon>
        <taxon>Crustacea</taxon>
        <taxon>Multicrustacea</taxon>
        <taxon>Malacostraca</taxon>
        <taxon>Eumalacostraca</taxon>
        <taxon>Eucarida</taxon>
        <taxon>Decapoda</taxon>
        <taxon>Pleocyemata</taxon>
        <taxon>Brachyura</taxon>
        <taxon>Eubrachyura</taxon>
        <taxon>Portunoidea</taxon>
        <taxon>Portunidae</taxon>
        <taxon>Portuninae</taxon>
        <taxon>Scylla</taxon>
    </lineage>
</organism>
<comment type="caution">
    <text evidence="2">The sequence shown here is derived from an EMBL/GenBank/DDBJ whole genome shotgun (WGS) entry which is preliminary data.</text>
</comment>
<dbReference type="EMBL" id="JARAKH010000018">
    <property type="protein sequence ID" value="KAK8395113.1"/>
    <property type="molecule type" value="Genomic_DNA"/>
</dbReference>
<proteinExistence type="predicted"/>
<evidence type="ECO:0000313" key="2">
    <source>
        <dbReference type="EMBL" id="KAK8395113.1"/>
    </source>
</evidence>
<evidence type="ECO:0000313" key="3">
    <source>
        <dbReference type="Proteomes" id="UP001487740"/>
    </source>
</evidence>
<feature type="region of interest" description="Disordered" evidence="1">
    <location>
        <begin position="164"/>
        <end position="189"/>
    </location>
</feature>
<accession>A0AAW0U4Z8</accession>
<reference evidence="2 3" key="1">
    <citation type="submission" date="2023-03" db="EMBL/GenBank/DDBJ databases">
        <title>High-quality genome of Scylla paramamosain provides insights in environmental adaptation.</title>
        <authorList>
            <person name="Zhang L."/>
        </authorList>
    </citation>
    <scope>NUCLEOTIDE SEQUENCE [LARGE SCALE GENOMIC DNA]</scope>
    <source>
        <strain evidence="2">LZ_2023a</strain>
        <tissue evidence="2">Muscle</tissue>
    </source>
</reference>
<feature type="compositionally biased region" description="Basic and acidic residues" evidence="1">
    <location>
        <begin position="171"/>
        <end position="189"/>
    </location>
</feature>
<feature type="compositionally biased region" description="Basic and acidic residues" evidence="1">
    <location>
        <begin position="25"/>
        <end position="35"/>
    </location>
</feature>
<feature type="region of interest" description="Disordered" evidence="1">
    <location>
        <begin position="20"/>
        <end position="56"/>
    </location>
</feature>
<evidence type="ECO:0000256" key="1">
    <source>
        <dbReference type="SAM" id="MobiDB-lite"/>
    </source>
</evidence>